<dbReference type="RefSeq" id="WP_037299550.1">
    <property type="nucleotide sequence ID" value="NZ_ATAX01000026.1"/>
</dbReference>
<organism evidence="2 3">
    <name type="scientific">Ruminococcus flavefaciens 007c</name>
    <dbReference type="NCBI Taxonomy" id="1341157"/>
    <lineage>
        <taxon>Bacteria</taxon>
        <taxon>Bacillati</taxon>
        <taxon>Bacillota</taxon>
        <taxon>Clostridia</taxon>
        <taxon>Eubacteriales</taxon>
        <taxon>Oscillospiraceae</taxon>
        <taxon>Ruminococcus</taxon>
    </lineage>
</organism>
<dbReference type="EMBL" id="ATAX01000026">
    <property type="protein sequence ID" value="EWM53251.1"/>
    <property type="molecule type" value="Genomic_DNA"/>
</dbReference>
<dbReference type="Proteomes" id="UP000019365">
    <property type="component" value="Unassembled WGS sequence"/>
</dbReference>
<dbReference type="AlphaFoldDB" id="W7UDP3"/>
<evidence type="ECO:0000313" key="2">
    <source>
        <dbReference type="EMBL" id="EWM53251.1"/>
    </source>
</evidence>
<protein>
    <submittedName>
        <fullName evidence="2">Uncharacterized protein</fullName>
    </submittedName>
</protein>
<dbReference type="eggNOG" id="ENOG50327HM">
    <property type="taxonomic scope" value="Bacteria"/>
</dbReference>
<comment type="caution">
    <text evidence="2">The sequence shown here is derived from an EMBL/GenBank/DDBJ whole genome shotgun (WGS) entry which is preliminary data.</text>
</comment>
<feature type="transmembrane region" description="Helical" evidence="1">
    <location>
        <begin position="190"/>
        <end position="217"/>
    </location>
</feature>
<keyword evidence="1" id="KW-0812">Transmembrane</keyword>
<gene>
    <name evidence="2" type="ORF">RF007C_09775</name>
</gene>
<dbReference type="PATRIC" id="fig|1341157.4.peg.2020"/>
<reference evidence="2 3" key="1">
    <citation type="journal article" date="2014" name="PLoS ONE">
        <title>Rumen cellulosomics: divergent fiber-degrading strategies revealed by comparative genome-wide analysis of six ruminococcal strains.</title>
        <authorList>
            <person name="Dassa B."/>
            <person name="Borovok I."/>
            <person name="Ruimy-Israeli V."/>
            <person name="Lamed R."/>
            <person name="Flint H.J."/>
            <person name="Duncan S.H."/>
            <person name="Henrissat B."/>
            <person name="Coutinho P."/>
            <person name="Morrison M."/>
            <person name="Mosoni P."/>
            <person name="Yeoman C.J."/>
            <person name="White B.A."/>
            <person name="Bayer E.A."/>
        </authorList>
    </citation>
    <scope>NUCLEOTIDE SEQUENCE [LARGE SCALE GENOMIC DNA]</scope>
    <source>
        <strain evidence="2 3">007c</strain>
    </source>
</reference>
<keyword evidence="3" id="KW-1185">Reference proteome</keyword>
<keyword evidence="1" id="KW-1133">Transmembrane helix</keyword>
<sequence length="240" mass="27439">MRTRISVFIAALFTVIVCTFGGIDACAMTPVETDSIIINCRNEPEGTAFVDVLFRNREKDKYGLDDGEEPHCEISFRADNENNFKELELGKDCGIARYNDGYSSLLFCKKPATSVHYSRGYGYMMISDMVQNKDLFNYYGEFRIAYCDEKGNVLQVTDAVKAEKNSSNSEYHISADGTSLSYELRAEPKIGLLLLILFVIYILLPSILLAIVIKWIASFIRHRKEEKKQLTDYTQDYYKK</sequence>
<name>W7UDP3_RUMFL</name>
<evidence type="ECO:0000256" key="1">
    <source>
        <dbReference type="SAM" id="Phobius"/>
    </source>
</evidence>
<proteinExistence type="predicted"/>
<evidence type="ECO:0000313" key="3">
    <source>
        <dbReference type="Proteomes" id="UP000019365"/>
    </source>
</evidence>
<keyword evidence="1" id="KW-0472">Membrane</keyword>
<accession>W7UDP3</accession>